<feature type="region of interest" description="Disordered" evidence="5">
    <location>
        <begin position="798"/>
        <end position="817"/>
    </location>
</feature>
<dbReference type="PANTHER" id="PTHR46767:SF1">
    <property type="entry name" value="LIM DOMAIN ONLY PROTEIN 7"/>
    <property type="match status" value="1"/>
</dbReference>
<feature type="domain" description="LIM zinc-binding" evidence="6">
    <location>
        <begin position="828"/>
        <end position="894"/>
    </location>
</feature>
<protein>
    <submittedName>
        <fullName evidence="8">Uncharacterized protein</fullName>
    </submittedName>
</protein>
<evidence type="ECO:0000256" key="4">
    <source>
        <dbReference type="PROSITE-ProRule" id="PRU00125"/>
    </source>
</evidence>
<dbReference type="InterPro" id="IPR048889">
    <property type="entry name" value="NSUN5_RCM1_N"/>
</dbReference>
<organism evidence="8 9">
    <name type="scientific">Rotaria sordida</name>
    <dbReference type="NCBI Taxonomy" id="392033"/>
    <lineage>
        <taxon>Eukaryota</taxon>
        <taxon>Metazoa</taxon>
        <taxon>Spiralia</taxon>
        <taxon>Gnathifera</taxon>
        <taxon>Rotifera</taxon>
        <taxon>Eurotatoria</taxon>
        <taxon>Bdelloidea</taxon>
        <taxon>Philodinida</taxon>
        <taxon>Philodinidae</taxon>
        <taxon>Rotaria</taxon>
    </lineage>
</organism>
<feature type="region of interest" description="Disordered" evidence="5">
    <location>
        <begin position="480"/>
        <end position="500"/>
    </location>
</feature>
<feature type="compositionally biased region" description="Low complexity" evidence="5">
    <location>
        <begin position="352"/>
        <end position="367"/>
    </location>
</feature>
<evidence type="ECO:0000256" key="3">
    <source>
        <dbReference type="ARBA" id="ARBA00023038"/>
    </source>
</evidence>
<evidence type="ECO:0000256" key="2">
    <source>
        <dbReference type="ARBA" id="ARBA00022833"/>
    </source>
</evidence>
<dbReference type="Proteomes" id="UP000663836">
    <property type="component" value="Unassembled WGS sequence"/>
</dbReference>
<dbReference type="Pfam" id="PF00595">
    <property type="entry name" value="PDZ"/>
    <property type="match status" value="1"/>
</dbReference>
<feature type="compositionally biased region" description="Basic and acidic residues" evidence="5">
    <location>
        <begin position="480"/>
        <end position="490"/>
    </location>
</feature>
<evidence type="ECO:0000259" key="6">
    <source>
        <dbReference type="PROSITE" id="PS50023"/>
    </source>
</evidence>
<dbReference type="Pfam" id="PF00412">
    <property type="entry name" value="LIM"/>
    <property type="match status" value="1"/>
</dbReference>
<feature type="region of interest" description="Disordered" evidence="5">
    <location>
        <begin position="517"/>
        <end position="540"/>
    </location>
</feature>
<dbReference type="EMBL" id="CAJOBD010000031">
    <property type="protein sequence ID" value="CAF3544149.1"/>
    <property type="molecule type" value="Genomic_DNA"/>
</dbReference>
<feature type="compositionally biased region" description="Polar residues" evidence="5">
    <location>
        <begin position="368"/>
        <end position="380"/>
    </location>
</feature>
<feature type="compositionally biased region" description="Polar residues" evidence="5">
    <location>
        <begin position="517"/>
        <end position="534"/>
    </location>
</feature>
<name>A0A818JK13_9BILA</name>
<dbReference type="PROSITE" id="PS50023">
    <property type="entry name" value="LIM_DOMAIN_2"/>
    <property type="match status" value="1"/>
</dbReference>
<dbReference type="InterPro" id="IPR036034">
    <property type="entry name" value="PDZ_sf"/>
</dbReference>
<dbReference type="SMART" id="SM00228">
    <property type="entry name" value="PDZ"/>
    <property type="match status" value="1"/>
</dbReference>
<dbReference type="Gene3D" id="2.10.110.10">
    <property type="entry name" value="Cysteine Rich Protein"/>
    <property type="match status" value="1"/>
</dbReference>
<sequence>MSTFQQNQLNSLSPILLSPSSTTITTNHISLFDNSDQGSVDSDYTSLGSSKFYAHSGSTSSLQHQGRSQSIDELASSSITTNIPTRYFNGLLNINKSNNDPLQFVKIHPNHELIERAQEQLSLVESRKRLQENYELINNSNENKIHEDENDWSKAVDNWRKKREQKRLKNINTNHTDNDQSILPLKIETIIKSEETKKSINEPVVAKPQRTFVSPPIKPIKPKSPSPPRIKGPAKIREIFIEKPGDIRGFGFKLDDGRIQNRPIFISTIEEGSPADKAGLCVDDEVVSMNNENIENMTFDQVRKILKERNLRGNIKMVVRTFEDVVDDQSQTIITGPTSNHSRTPSPKKVISTTTTAPSSSVTTSKTNIMPSSTTNIQSPVSTSLSYTPLPSDMTKTNSIPTSTLNIFAPKPFRSTNLDTTNNHESNTNYSSAIEAFRKMLNSSNTNTYLKNENIYDKELQDLEADFEKQLRGIDETQKRETTINNEKQETNMSKSPPPRVVVHTPQMIVNQSTPLSSVDSFTHQKSNIDSNTKQQRDESPIAQVRSYVEKQMDQLQQELEFGFPRTRKLPLSSSTSHLTTPAREQPVNIPIDLTNTSLSPSIQPVQPDFLRSSLKKSSSTQNYLDQIPSNRTYGLKINPNEHVIHYLEPYTQQKLPSNYIKHSIPDLSSMTTINRPTTEHIIDELKLTMPESYTTQTQIINQQQKKVTIQLGGKIPPQRITNKQLHATLNQAPRKTHFEDQAWINNDKKKQINIKSNTHRSVPLAPHHQELQMSRQPIYNYHDHHLRNEQQRNIDISSSNRQHRTKSPIRAMSDNNNDRVLSVSGKLRCSRCSNELGHGSAMVIESLGLYYHIECFCCCVCNIPLSTSFEGTDVRVRNNRLHCHNCFSDENEMLYQETYRLWQIHQKTNRSIRSLVAQSLYKNKPQLLALLSKVIQHRSLLQTIIDRCQLLEREKFLSNDLALILIYDQIFGPRVRGKFKGMLKRNQSSIDKCIETLLNEKNLSSISELIETTSKIKNSSNEIPRYVRINLLKTTPKKLRLNLKQLSFKKIKNV</sequence>
<feature type="region of interest" description="Disordered" evidence="5">
    <location>
        <begin position="333"/>
        <end position="380"/>
    </location>
</feature>
<dbReference type="CDD" id="cd08368">
    <property type="entry name" value="LIM"/>
    <property type="match status" value="1"/>
</dbReference>
<dbReference type="InterPro" id="IPR001478">
    <property type="entry name" value="PDZ"/>
</dbReference>
<dbReference type="Pfam" id="PF21153">
    <property type="entry name" value="NSUN5_N"/>
    <property type="match status" value="1"/>
</dbReference>
<dbReference type="Gene3D" id="2.30.42.10">
    <property type="match status" value="1"/>
</dbReference>
<keyword evidence="2 4" id="KW-0862">Zinc</keyword>
<dbReference type="PROSITE" id="PS50106">
    <property type="entry name" value="PDZ"/>
    <property type="match status" value="1"/>
</dbReference>
<proteinExistence type="predicted"/>
<feature type="domain" description="PDZ" evidence="7">
    <location>
        <begin position="238"/>
        <end position="308"/>
    </location>
</feature>
<dbReference type="PANTHER" id="PTHR46767">
    <property type="entry name" value="LIM DOMAIN ONLY PROTEIN 7"/>
    <property type="match status" value="1"/>
</dbReference>
<dbReference type="SMART" id="SM00132">
    <property type="entry name" value="LIM"/>
    <property type="match status" value="1"/>
</dbReference>
<dbReference type="InterPro" id="IPR001781">
    <property type="entry name" value="Znf_LIM"/>
</dbReference>
<evidence type="ECO:0000256" key="5">
    <source>
        <dbReference type="SAM" id="MobiDB-lite"/>
    </source>
</evidence>
<dbReference type="PROSITE" id="PS00478">
    <property type="entry name" value="LIM_DOMAIN_1"/>
    <property type="match status" value="1"/>
</dbReference>
<dbReference type="CDD" id="cd00136">
    <property type="entry name" value="PDZ_canonical"/>
    <property type="match status" value="1"/>
</dbReference>
<dbReference type="GO" id="GO:0046872">
    <property type="term" value="F:metal ion binding"/>
    <property type="evidence" value="ECO:0007669"/>
    <property type="project" value="UniProtKB-KW"/>
</dbReference>
<reference evidence="8" key="1">
    <citation type="submission" date="2021-02" db="EMBL/GenBank/DDBJ databases">
        <authorList>
            <person name="Nowell W R."/>
        </authorList>
    </citation>
    <scope>NUCLEOTIDE SEQUENCE</scope>
</reference>
<dbReference type="SUPFAM" id="SSF50156">
    <property type="entry name" value="PDZ domain-like"/>
    <property type="match status" value="1"/>
</dbReference>
<comment type="caution">
    <text evidence="8">The sequence shown here is derived from an EMBL/GenBank/DDBJ whole genome shotgun (WGS) entry which is preliminary data.</text>
</comment>
<evidence type="ECO:0000256" key="1">
    <source>
        <dbReference type="ARBA" id="ARBA00022723"/>
    </source>
</evidence>
<feature type="compositionally biased region" description="Polar residues" evidence="5">
    <location>
        <begin position="333"/>
        <end position="345"/>
    </location>
</feature>
<gene>
    <name evidence="8" type="ORF">JBS370_LOCUS1010</name>
</gene>
<keyword evidence="3 4" id="KW-0440">LIM domain</keyword>
<dbReference type="GO" id="GO:0023051">
    <property type="term" value="P:regulation of signaling"/>
    <property type="evidence" value="ECO:0007669"/>
    <property type="project" value="InterPro"/>
</dbReference>
<evidence type="ECO:0000259" key="7">
    <source>
        <dbReference type="PROSITE" id="PS50106"/>
    </source>
</evidence>
<dbReference type="GO" id="GO:0030155">
    <property type="term" value="P:regulation of cell adhesion"/>
    <property type="evidence" value="ECO:0007669"/>
    <property type="project" value="InterPro"/>
</dbReference>
<evidence type="ECO:0000313" key="8">
    <source>
        <dbReference type="EMBL" id="CAF3544149.1"/>
    </source>
</evidence>
<evidence type="ECO:0000313" key="9">
    <source>
        <dbReference type="Proteomes" id="UP000663836"/>
    </source>
</evidence>
<keyword evidence="1 4" id="KW-0479">Metal-binding</keyword>
<dbReference type="AlphaFoldDB" id="A0A818JK13"/>
<dbReference type="InterPro" id="IPR029978">
    <property type="entry name" value="LMO-7"/>
</dbReference>
<accession>A0A818JK13</accession>